<organism evidence="2 3">
    <name type="scientific">Arenibacter aquaticus</name>
    <dbReference type="NCBI Taxonomy" id="2489054"/>
    <lineage>
        <taxon>Bacteria</taxon>
        <taxon>Pseudomonadati</taxon>
        <taxon>Bacteroidota</taxon>
        <taxon>Flavobacteriia</taxon>
        <taxon>Flavobacteriales</taxon>
        <taxon>Flavobacteriaceae</taxon>
        <taxon>Arenibacter</taxon>
    </lineage>
</organism>
<sequence>MREDNGQSEGNVKLTNREKEHLKSRLLGSVRSLKARRRRTKYSIGISMAASIALIVGLWLFFEGNATQSISDFAKSSTHSNKMEADEVVLVLEEGENVAPLNR</sequence>
<keyword evidence="1" id="KW-1133">Transmembrane helix</keyword>
<feature type="transmembrane region" description="Helical" evidence="1">
    <location>
        <begin position="42"/>
        <end position="62"/>
    </location>
</feature>
<protein>
    <submittedName>
        <fullName evidence="2">Uncharacterized protein</fullName>
    </submittedName>
</protein>
<comment type="caution">
    <text evidence="2">The sequence shown here is derived from an EMBL/GenBank/DDBJ whole genome shotgun (WGS) entry which is preliminary data.</text>
</comment>
<evidence type="ECO:0000313" key="3">
    <source>
        <dbReference type="Proteomes" id="UP000267585"/>
    </source>
</evidence>
<dbReference type="Proteomes" id="UP000267585">
    <property type="component" value="Unassembled WGS sequence"/>
</dbReference>
<proteinExistence type="predicted"/>
<reference evidence="2 3" key="1">
    <citation type="submission" date="2018-11" db="EMBL/GenBank/DDBJ databases">
        <title>Arenibacter aquaticus sp.nov., a marine bacterium isolated from surface seawater in the South China Sea.</title>
        <authorList>
            <person name="Guo J."/>
            <person name="Sun J."/>
        </authorList>
    </citation>
    <scope>NUCLEOTIDE SEQUENCE [LARGE SCALE GENOMIC DNA]</scope>
    <source>
        <strain evidence="2 3">GUO666</strain>
    </source>
</reference>
<evidence type="ECO:0000256" key="1">
    <source>
        <dbReference type="SAM" id="Phobius"/>
    </source>
</evidence>
<dbReference type="OrthoDB" id="9970169at2"/>
<keyword evidence="1" id="KW-0472">Membrane</keyword>
<keyword evidence="3" id="KW-1185">Reference proteome</keyword>
<name>A0A3S0AY65_9FLAO</name>
<keyword evidence="1" id="KW-0812">Transmembrane</keyword>
<evidence type="ECO:0000313" key="2">
    <source>
        <dbReference type="EMBL" id="RTE53078.1"/>
    </source>
</evidence>
<dbReference type="RefSeq" id="WP_126162809.1">
    <property type="nucleotide sequence ID" value="NZ_RQPJ01000008.1"/>
</dbReference>
<dbReference type="EMBL" id="RQPJ01000008">
    <property type="protein sequence ID" value="RTE53078.1"/>
    <property type="molecule type" value="Genomic_DNA"/>
</dbReference>
<accession>A0A3S0AY65</accession>
<gene>
    <name evidence="2" type="ORF">EHW67_12925</name>
</gene>
<dbReference type="AlphaFoldDB" id="A0A3S0AY65"/>